<dbReference type="Gramene" id="PGSC0003DMT400092893">
    <property type="protein sequence ID" value="PGSC0003DMT400092893"/>
    <property type="gene ID" value="PGSC0003DMG400042464"/>
</dbReference>
<keyword evidence="2" id="KW-1185">Reference proteome</keyword>
<evidence type="ECO:0000313" key="1">
    <source>
        <dbReference type="EnsemblPlants" id="PGSC0003DMT400092893"/>
    </source>
</evidence>
<reference evidence="1" key="2">
    <citation type="submission" date="2015-06" db="UniProtKB">
        <authorList>
            <consortium name="EnsemblPlants"/>
        </authorList>
    </citation>
    <scope>IDENTIFICATION</scope>
    <source>
        <strain evidence="1">DM1-3 516 R44</strain>
    </source>
</reference>
<evidence type="ECO:0000313" key="2">
    <source>
        <dbReference type="Proteomes" id="UP000011115"/>
    </source>
</evidence>
<dbReference type="InParanoid" id="M1DQT1"/>
<name>M1DQT1_SOLTU</name>
<dbReference type="PaxDb" id="4113-PGSC0003DMT400092893"/>
<dbReference type="Proteomes" id="UP000011115">
    <property type="component" value="Unassembled WGS sequence"/>
</dbReference>
<dbReference type="EnsemblPlants" id="PGSC0003DMT400092893">
    <property type="protein sequence ID" value="PGSC0003DMT400092893"/>
    <property type="gene ID" value="PGSC0003DMG400042464"/>
</dbReference>
<sequence>MTVVAGSTRIKVVKPLNDLIMHYSTFRAKERTPDDSYSFFTIIEAKDQEQAERIRKGKDQVSLGFKLVSRASSGSY</sequence>
<dbReference type="AlphaFoldDB" id="M1DQT1"/>
<dbReference type="HOGENOM" id="CLU_2659303_0_0_1"/>
<protein>
    <submittedName>
        <fullName evidence="1">Uncharacterized protein</fullName>
    </submittedName>
</protein>
<accession>M1DQT1</accession>
<organism evidence="1 2">
    <name type="scientific">Solanum tuberosum</name>
    <name type="common">Potato</name>
    <dbReference type="NCBI Taxonomy" id="4113"/>
    <lineage>
        <taxon>Eukaryota</taxon>
        <taxon>Viridiplantae</taxon>
        <taxon>Streptophyta</taxon>
        <taxon>Embryophyta</taxon>
        <taxon>Tracheophyta</taxon>
        <taxon>Spermatophyta</taxon>
        <taxon>Magnoliopsida</taxon>
        <taxon>eudicotyledons</taxon>
        <taxon>Gunneridae</taxon>
        <taxon>Pentapetalae</taxon>
        <taxon>asterids</taxon>
        <taxon>lamiids</taxon>
        <taxon>Solanales</taxon>
        <taxon>Solanaceae</taxon>
        <taxon>Solanoideae</taxon>
        <taxon>Solaneae</taxon>
        <taxon>Solanum</taxon>
    </lineage>
</organism>
<proteinExistence type="predicted"/>
<reference evidence="2" key="1">
    <citation type="journal article" date="2011" name="Nature">
        <title>Genome sequence and analysis of the tuber crop potato.</title>
        <authorList>
            <consortium name="The Potato Genome Sequencing Consortium"/>
        </authorList>
    </citation>
    <scope>NUCLEOTIDE SEQUENCE [LARGE SCALE GENOMIC DNA]</scope>
    <source>
        <strain evidence="2">cv. DM1-3 516 R44</strain>
    </source>
</reference>